<evidence type="ECO:0000256" key="1">
    <source>
        <dbReference type="ARBA" id="ARBA00003294"/>
    </source>
</evidence>
<organism evidence="16 17">
    <name type="scientific">Chondromyces crocatus</name>
    <dbReference type="NCBI Taxonomy" id="52"/>
    <lineage>
        <taxon>Bacteria</taxon>
        <taxon>Pseudomonadati</taxon>
        <taxon>Myxococcota</taxon>
        <taxon>Polyangia</taxon>
        <taxon>Polyangiales</taxon>
        <taxon>Polyangiaceae</taxon>
        <taxon>Chondromyces</taxon>
    </lineage>
</organism>
<reference evidence="16 17" key="1">
    <citation type="submission" date="2015-07" db="EMBL/GenBank/DDBJ databases">
        <title>Genome analysis of myxobacterium Chondromyces crocatus Cm c5 reveals a high potential for natural compound synthesis and the genetic basis for the loss of fruiting body formation.</title>
        <authorList>
            <person name="Zaburannyi N."/>
            <person name="Bunk B."/>
            <person name="Maier J."/>
            <person name="Overmann J."/>
            <person name="Mueller R."/>
        </authorList>
    </citation>
    <scope>NUCLEOTIDE SEQUENCE [LARGE SCALE GENOMIC DNA]</scope>
    <source>
        <strain evidence="16 17">Cm c5</strain>
    </source>
</reference>
<dbReference type="KEGG" id="ccro:CMC5_003310"/>
<dbReference type="PANTHER" id="PTHR12128:SF66">
    <property type="entry name" value="4-HYDROXY-2-OXOGLUTARATE ALDOLASE, MITOCHONDRIAL"/>
    <property type="match status" value="1"/>
</dbReference>
<dbReference type="RefSeq" id="WP_050428772.1">
    <property type="nucleotide sequence ID" value="NZ_CP012159.1"/>
</dbReference>
<dbReference type="GO" id="GO:0005829">
    <property type="term" value="C:cytosol"/>
    <property type="evidence" value="ECO:0007669"/>
    <property type="project" value="TreeGrafter"/>
</dbReference>
<dbReference type="STRING" id="52.CMC5_003310"/>
<evidence type="ECO:0000256" key="13">
    <source>
        <dbReference type="PIRNR" id="PIRNR001365"/>
    </source>
</evidence>
<dbReference type="SMART" id="SM01130">
    <property type="entry name" value="DHDPS"/>
    <property type="match status" value="1"/>
</dbReference>
<dbReference type="InterPro" id="IPR005263">
    <property type="entry name" value="DapA"/>
</dbReference>
<dbReference type="Pfam" id="PF00701">
    <property type="entry name" value="DHDPS"/>
    <property type="match status" value="1"/>
</dbReference>
<dbReference type="OrthoDB" id="9782828at2"/>
<keyword evidence="6 12" id="KW-0028">Amino-acid biosynthesis</keyword>
<dbReference type="InterPro" id="IPR002220">
    <property type="entry name" value="DapA-like"/>
</dbReference>
<evidence type="ECO:0000313" key="16">
    <source>
        <dbReference type="EMBL" id="AKT36217.1"/>
    </source>
</evidence>
<dbReference type="EC" id="4.3.3.7" evidence="4 12"/>
<feature type="active site" description="Proton donor/acceptor" evidence="12 14">
    <location>
        <position position="138"/>
    </location>
</feature>
<comment type="catalytic activity">
    <reaction evidence="11 12">
        <text>L-aspartate 4-semialdehyde + pyruvate = (2S,4S)-4-hydroxy-2,3,4,5-tetrahydrodipicolinate + H2O + H(+)</text>
        <dbReference type="Rhea" id="RHEA:34171"/>
        <dbReference type="ChEBI" id="CHEBI:15361"/>
        <dbReference type="ChEBI" id="CHEBI:15377"/>
        <dbReference type="ChEBI" id="CHEBI:15378"/>
        <dbReference type="ChEBI" id="CHEBI:67139"/>
        <dbReference type="ChEBI" id="CHEBI:537519"/>
        <dbReference type="EC" id="4.3.3.7"/>
    </reaction>
</comment>
<comment type="pathway">
    <text evidence="2 12">Amino-acid biosynthesis; L-lysine biosynthesis via DAP pathway; (S)-tetrahydrodipicolinate from L-aspartate: step 3/4.</text>
</comment>
<comment type="subunit">
    <text evidence="12">Homotetramer; dimer of dimers.</text>
</comment>
<feature type="site" description="Part of a proton relay during catalysis" evidence="12">
    <location>
        <position position="49"/>
    </location>
</feature>
<dbReference type="PANTHER" id="PTHR12128">
    <property type="entry name" value="DIHYDRODIPICOLINATE SYNTHASE"/>
    <property type="match status" value="1"/>
</dbReference>
<dbReference type="UniPathway" id="UPA00034">
    <property type="reaction ID" value="UER00017"/>
</dbReference>
<evidence type="ECO:0000256" key="12">
    <source>
        <dbReference type="HAMAP-Rule" id="MF_00418"/>
    </source>
</evidence>
<comment type="similarity">
    <text evidence="3 12 13">Belongs to the DapA family.</text>
</comment>
<feature type="binding site" evidence="12 15">
    <location>
        <position position="50"/>
    </location>
    <ligand>
        <name>pyruvate</name>
        <dbReference type="ChEBI" id="CHEBI:15361"/>
    </ligand>
</feature>
<dbReference type="Gene3D" id="3.20.20.70">
    <property type="entry name" value="Aldolase class I"/>
    <property type="match status" value="1"/>
</dbReference>
<sequence>MPDLRLAGTFTALVTPFTPEGDAIDFEALDALVEAQIAGGVEGLVPCGTTGESPTLTEDEAVAVIQRVVSVARGRAQVLAGTGSFSTKKTIAASKAAMAAGADGVMIVMPYYNKPSQEGLREHVLAVAKAVTAPIVLYNVPGRTVADLSAATTEQICTAAPNVVGLKDATGNVLRCQELIRRLGDRLAILCGDDVLTLPMMAVGARGVISVTSNVLPREVSDIPRLMMAGEYGTARTRHLALLDVHGVMFIESNPAPAKAALAWLGKMNPNVRLPLVPASEGALRQITETLGRLGVTPAGGLA</sequence>
<dbReference type="PATRIC" id="fig|52.7.peg.354"/>
<evidence type="ECO:0000256" key="7">
    <source>
        <dbReference type="ARBA" id="ARBA00022915"/>
    </source>
</evidence>
<dbReference type="GO" id="GO:0019877">
    <property type="term" value="P:diaminopimelate biosynthetic process"/>
    <property type="evidence" value="ECO:0007669"/>
    <property type="project" value="UniProtKB-UniRule"/>
</dbReference>
<keyword evidence="5 12" id="KW-0963">Cytoplasm</keyword>
<dbReference type="PROSITE" id="PS00665">
    <property type="entry name" value="DHDPS_1"/>
    <property type="match status" value="1"/>
</dbReference>
<dbReference type="HAMAP" id="MF_00418">
    <property type="entry name" value="DapA"/>
    <property type="match status" value="1"/>
</dbReference>
<evidence type="ECO:0000256" key="15">
    <source>
        <dbReference type="PIRSR" id="PIRSR001365-2"/>
    </source>
</evidence>
<gene>
    <name evidence="12 16" type="primary">dapA</name>
    <name evidence="16" type="ORF">CMC5_003310</name>
</gene>
<feature type="active site" description="Schiff-base intermediate with substrate" evidence="12 14">
    <location>
        <position position="167"/>
    </location>
</feature>
<evidence type="ECO:0000256" key="6">
    <source>
        <dbReference type="ARBA" id="ARBA00022605"/>
    </source>
</evidence>
<dbReference type="PRINTS" id="PR00146">
    <property type="entry name" value="DHPICSNTHASE"/>
</dbReference>
<name>A0A0K1E6A7_CHOCO</name>
<dbReference type="InterPro" id="IPR013785">
    <property type="entry name" value="Aldolase_TIM"/>
</dbReference>
<dbReference type="PROSITE" id="PS00666">
    <property type="entry name" value="DHDPS_2"/>
    <property type="match status" value="1"/>
</dbReference>
<evidence type="ECO:0000313" key="17">
    <source>
        <dbReference type="Proteomes" id="UP000067626"/>
    </source>
</evidence>
<dbReference type="EMBL" id="CP012159">
    <property type="protein sequence ID" value="AKT36217.1"/>
    <property type="molecule type" value="Genomic_DNA"/>
</dbReference>
<accession>A0A0K1E6A7</accession>
<proteinExistence type="inferred from homology"/>
<dbReference type="Proteomes" id="UP000067626">
    <property type="component" value="Chromosome"/>
</dbReference>
<feature type="site" description="Part of a proton relay during catalysis" evidence="12">
    <location>
        <position position="112"/>
    </location>
</feature>
<evidence type="ECO:0000256" key="14">
    <source>
        <dbReference type="PIRSR" id="PIRSR001365-1"/>
    </source>
</evidence>
<comment type="function">
    <text evidence="1 12">Catalyzes the condensation of (S)-aspartate-beta-semialdehyde [(S)-ASA] and pyruvate to 4-hydroxy-tetrahydrodipicolinate (HTPA).</text>
</comment>
<keyword evidence="10 12" id="KW-0704">Schiff base</keyword>
<protein>
    <recommendedName>
        <fullName evidence="4 12">4-hydroxy-tetrahydrodipicolinate synthase</fullName>
        <shortName evidence="12">HTPA synthase</shortName>
        <ecNumber evidence="4 12">4.3.3.7</ecNumber>
    </recommendedName>
</protein>
<dbReference type="SUPFAM" id="SSF51569">
    <property type="entry name" value="Aldolase"/>
    <property type="match status" value="1"/>
</dbReference>
<evidence type="ECO:0000256" key="4">
    <source>
        <dbReference type="ARBA" id="ARBA00012086"/>
    </source>
</evidence>
<keyword evidence="8 12" id="KW-0457">Lysine biosynthesis</keyword>
<dbReference type="NCBIfam" id="TIGR00674">
    <property type="entry name" value="dapA"/>
    <property type="match status" value="1"/>
</dbReference>
<evidence type="ECO:0000256" key="10">
    <source>
        <dbReference type="ARBA" id="ARBA00023270"/>
    </source>
</evidence>
<comment type="subcellular location">
    <subcellularLocation>
        <location evidence="12">Cytoplasm</location>
    </subcellularLocation>
</comment>
<comment type="caution">
    <text evidence="12">Was originally thought to be a dihydrodipicolinate synthase (DHDPS), catalyzing the condensation of (S)-aspartate-beta-semialdehyde [(S)-ASA] and pyruvate to dihydrodipicolinate (DHDP). However, it was shown in E.coli that the product of the enzymatic reaction is not dihydrodipicolinate but in fact (4S)-4-hydroxy-2,3,4,5-tetrahydro-(2S)-dipicolinic acid (HTPA), and that the consecutive dehydration reaction leading to DHDP is not spontaneous but catalyzed by DapB.</text>
</comment>
<evidence type="ECO:0000256" key="11">
    <source>
        <dbReference type="ARBA" id="ARBA00047836"/>
    </source>
</evidence>
<dbReference type="InterPro" id="IPR020624">
    <property type="entry name" value="Schiff_base-form_aldolases_CS"/>
</dbReference>
<evidence type="ECO:0000256" key="8">
    <source>
        <dbReference type="ARBA" id="ARBA00023154"/>
    </source>
</evidence>
<dbReference type="CDD" id="cd00950">
    <property type="entry name" value="DHDPS"/>
    <property type="match status" value="1"/>
</dbReference>
<keyword evidence="9 12" id="KW-0456">Lyase</keyword>
<feature type="binding site" evidence="12 15">
    <location>
        <position position="209"/>
    </location>
    <ligand>
        <name>pyruvate</name>
        <dbReference type="ChEBI" id="CHEBI:15361"/>
    </ligand>
</feature>
<evidence type="ECO:0000256" key="2">
    <source>
        <dbReference type="ARBA" id="ARBA00005120"/>
    </source>
</evidence>
<dbReference type="GO" id="GO:0009089">
    <property type="term" value="P:lysine biosynthetic process via diaminopimelate"/>
    <property type="evidence" value="ECO:0007669"/>
    <property type="project" value="UniProtKB-UniRule"/>
</dbReference>
<dbReference type="PIRSF" id="PIRSF001365">
    <property type="entry name" value="DHDPS"/>
    <property type="match status" value="1"/>
</dbReference>
<evidence type="ECO:0000256" key="5">
    <source>
        <dbReference type="ARBA" id="ARBA00022490"/>
    </source>
</evidence>
<evidence type="ECO:0000256" key="9">
    <source>
        <dbReference type="ARBA" id="ARBA00023239"/>
    </source>
</evidence>
<evidence type="ECO:0000256" key="3">
    <source>
        <dbReference type="ARBA" id="ARBA00007592"/>
    </source>
</evidence>
<dbReference type="InterPro" id="IPR020625">
    <property type="entry name" value="Schiff_base-form_aldolases_AS"/>
</dbReference>
<dbReference type="AlphaFoldDB" id="A0A0K1E6A7"/>
<dbReference type="GO" id="GO:0008840">
    <property type="term" value="F:4-hydroxy-tetrahydrodipicolinate synthase activity"/>
    <property type="evidence" value="ECO:0007669"/>
    <property type="project" value="UniProtKB-UniRule"/>
</dbReference>
<keyword evidence="17" id="KW-1185">Reference proteome</keyword>
<keyword evidence="7 12" id="KW-0220">Diaminopimelate biosynthesis</keyword>